<dbReference type="EMBL" id="CM047738">
    <property type="protein sequence ID" value="KAJ0044858.1"/>
    <property type="molecule type" value="Genomic_DNA"/>
</dbReference>
<dbReference type="Proteomes" id="UP001163603">
    <property type="component" value="Chromosome 3"/>
</dbReference>
<evidence type="ECO:0000313" key="1">
    <source>
        <dbReference type="EMBL" id="KAJ0044858.1"/>
    </source>
</evidence>
<name>A0ACC0Z3X9_9ROSI</name>
<gene>
    <name evidence="1" type="ORF">Pint_04290</name>
</gene>
<sequence>MFSTKDDYDGFTEALEFKDQVALLLTDLVPLQKSAVVVEQGRRREVCCHQNLAKGGVVVVEQGRREVRHHRNPVRELLPSSSKGPRESGVERLN</sequence>
<evidence type="ECO:0000313" key="2">
    <source>
        <dbReference type="Proteomes" id="UP001163603"/>
    </source>
</evidence>
<proteinExistence type="predicted"/>
<protein>
    <submittedName>
        <fullName evidence="1">Uncharacterized protein</fullName>
    </submittedName>
</protein>
<reference evidence="2" key="1">
    <citation type="journal article" date="2023" name="G3 (Bethesda)">
        <title>Genome assembly and association tests identify interacting loci associated with vigor, precocity, and sex in interspecific pistachio rootstocks.</title>
        <authorList>
            <person name="Palmer W."/>
            <person name="Jacygrad E."/>
            <person name="Sagayaradj S."/>
            <person name="Cavanaugh K."/>
            <person name="Han R."/>
            <person name="Bertier L."/>
            <person name="Beede B."/>
            <person name="Kafkas S."/>
            <person name="Golino D."/>
            <person name="Preece J."/>
            <person name="Michelmore R."/>
        </authorList>
    </citation>
    <scope>NUCLEOTIDE SEQUENCE [LARGE SCALE GENOMIC DNA]</scope>
</reference>
<keyword evidence="2" id="KW-1185">Reference proteome</keyword>
<accession>A0ACC0Z3X9</accession>
<comment type="caution">
    <text evidence="1">The sequence shown here is derived from an EMBL/GenBank/DDBJ whole genome shotgun (WGS) entry which is preliminary data.</text>
</comment>
<organism evidence="1 2">
    <name type="scientific">Pistacia integerrima</name>
    <dbReference type="NCBI Taxonomy" id="434235"/>
    <lineage>
        <taxon>Eukaryota</taxon>
        <taxon>Viridiplantae</taxon>
        <taxon>Streptophyta</taxon>
        <taxon>Embryophyta</taxon>
        <taxon>Tracheophyta</taxon>
        <taxon>Spermatophyta</taxon>
        <taxon>Magnoliopsida</taxon>
        <taxon>eudicotyledons</taxon>
        <taxon>Gunneridae</taxon>
        <taxon>Pentapetalae</taxon>
        <taxon>rosids</taxon>
        <taxon>malvids</taxon>
        <taxon>Sapindales</taxon>
        <taxon>Anacardiaceae</taxon>
        <taxon>Pistacia</taxon>
    </lineage>
</organism>